<evidence type="ECO:0000313" key="4">
    <source>
        <dbReference type="Proteomes" id="UP000507470"/>
    </source>
</evidence>
<keyword evidence="2" id="KW-1133">Transmembrane helix</keyword>
<feature type="transmembrane region" description="Helical" evidence="2">
    <location>
        <begin position="192"/>
        <end position="212"/>
    </location>
</feature>
<feature type="compositionally biased region" description="Basic and acidic residues" evidence="1">
    <location>
        <begin position="235"/>
        <end position="247"/>
    </location>
</feature>
<dbReference type="EMBL" id="CACVKT020003220">
    <property type="protein sequence ID" value="CAC5382468.1"/>
    <property type="molecule type" value="Genomic_DNA"/>
</dbReference>
<evidence type="ECO:0000256" key="1">
    <source>
        <dbReference type="SAM" id="MobiDB-lite"/>
    </source>
</evidence>
<protein>
    <submittedName>
        <fullName evidence="3">Uncharacterized protein</fullName>
    </submittedName>
</protein>
<organism evidence="3 4">
    <name type="scientific">Mytilus coruscus</name>
    <name type="common">Sea mussel</name>
    <dbReference type="NCBI Taxonomy" id="42192"/>
    <lineage>
        <taxon>Eukaryota</taxon>
        <taxon>Metazoa</taxon>
        <taxon>Spiralia</taxon>
        <taxon>Lophotrochozoa</taxon>
        <taxon>Mollusca</taxon>
        <taxon>Bivalvia</taxon>
        <taxon>Autobranchia</taxon>
        <taxon>Pteriomorphia</taxon>
        <taxon>Mytilida</taxon>
        <taxon>Mytiloidea</taxon>
        <taxon>Mytilidae</taxon>
        <taxon>Mytilinae</taxon>
        <taxon>Mytilus</taxon>
    </lineage>
</organism>
<reference evidence="3 4" key="1">
    <citation type="submission" date="2020-06" db="EMBL/GenBank/DDBJ databases">
        <authorList>
            <person name="Li R."/>
            <person name="Bekaert M."/>
        </authorList>
    </citation>
    <scope>NUCLEOTIDE SEQUENCE [LARGE SCALE GENOMIC DNA]</scope>
    <source>
        <strain evidence="4">wild</strain>
    </source>
</reference>
<dbReference type="AlphaFoldDB" id="A0A6J8BEU1"/>
<keyword evidence="4" id="KW-1185">Reference proteome</keyword>
<keyword evidence="2" id="KW-0812">Transmembrane</keyword>
<proteinExistence type="predicted"/>
<accession>A0A6J8BEU1</accession>
<name>A0A6J8BEU1_MYTCO</name>
<sequence>MQTKIIDFENKSFSENQKGVDEATEDLNSLFCDIADKDEDQEDGIKELLKDIDKTIKHVQDQGICVDENKKIENTINDKLGKSLSYNSETDKPITMKEIKLVLNKLKKGKSSRPDGIINKIIKHSSLVTLTSISKLFNLILKSGIYPAQWNKSYLTLLHKSGTIKGTFVCLLMVLMIALPVIVGFIEKGKCSGNFIFIPIGFVFGFIVRLLLIDEKGTEREQSFINGCLSCKWKEEEQTDPKEHDNFMDDEEDQTNTERQADIQ</sequence>
<dbReference type="Proteomes" id="UP000507470">
    <property type="component" value="Unassembled WGS sequence"/>
</dbReference>
<gene>
    <name evidence="3" type="ORF">MCOR_18290</name>
</gene>
<keyword evidence="2" id="KW-0472">Membrane</keyword>
<dbReference type="OrthoDB" id="10578588at2759"/>
<evidence type="ECO:0000256" key="2">
    <source>
        <dbReference type="SAM" id="Phobius"/>
    </source>
</evidence>
<feature type="transmembrane region" description="Helical" evidence="2">
    <location>
        <begin position="168"/>
        <end position="186"/>
    </location>
</feature>
<feature type="region of interest" description="Disordered" evidence="1">
    <location>
        <begin position="235"/>
        <end position="264"/>
    </location>
</feature>
<evidence type="ECO:0000313" key="3">
    <source>
        <dbReference type="EMBL" id="CAC5382468.1"/>
    </source>
</evidence>